<gene>
    <name evidence="1" type="ORF">Pint_25243</name>
</gene>
<evidence type="ECO:0000313" key="1">
    <source>
        <dbReference type="EMBL" id="KAJ0035535.1"/>
    </source>
</evidence>
<keyword evidence="2" id="KW-1185">Reference proteome</keyword>
<protein>
    <submittedName>
        <fullName evidence="1">Uncharacterized protein</fullName>
    </submittedName>
</protein>
<dbReference type="EMBL" id="CM047742">
    <property type="protein sequence ID" value="KAJ0035535.1"/>
    <property type="molecule type" value="Genomic_DNA"/>
</dbReference>
<evidence type="ECO:0000313" key="2">
    <source>
        <dbReference type="Proteomes" id="UP001163603"/>
    </source>
</evidence>
<accession>A0ACC0YEF1</accession>
<name>A0ACC0YEF1_9ROSI</name>
<sequence>MKQYLRSFDEDIGEAMPLWQQPYEATPSRLQGLQYVPSRPRFKVTRRKIRSPVLPVTSFYRSVFSVIDTLLYQMTSIHHLLSRNWILLSFCLAAIFLDPFFLYIPVINDHKKCLGLDKILGTAVIVVRSFFDFFHFIYIIFQLRTNSPRNLNKRGVLNDKSCATARKYLLYSFPIDLLSILPLPQVVIYILIRGWKLRNAMKLLQYFVIFQYVPRLIRIYPLFRKVKKTFGNLYDSRFTKVAFNLLLYVLASHIEKLFAGREPAQITLDAVIVLYCHDTLGDTTFLNDLCPTKAPNTTMFDFGMYQDALQSGIVEVTDLPQKFLYSFLWGLQNLR</sequence>
<comment type="caution">
    <text evidence="1">The sequence shown here is derived from an EMBL/GenBank/DDBJ whole genome shotgun (WGS) entry which is preliminary data.</text>
</comment>
<dbReference type="Proteomes" id="UP001163603">
    <property type="component" value="Chromosome 7"/>
</dbReference>
<organism evidence="1 2">
    <name type="scientific">Pistacia integerrima</name>
    <dbReference type="NCBI Taxonomy" id="434235"/>
    <lineage>
        <taxon>Eukaryota</taxon>
        <taxon>Viridiplantae</taxon>
        <taxon>Streptophyta</taxon>
        <taxon>Embryophyta</taxon>
        <taxon>Tracheophyta</taxon>
        <taxon>Spermatophyta</taxon>
        <taxon>Magnoliopsida</taxon>
        <taxon>eudicotyledons</taxon>
        <taxon>Gunneridae</taxon>
        <taxon>Pentapetalae</taxon>
        <taxon>rosids</taxon>
        <taxon>malvids</taxon>
        <taxon>Sapindales</taxon>
        <taxon>Anacardiaceae</taxon>
        <taxon>Pistacia</taxon>
    </lineage>
</organism>
<proteinExistence type="predicted"/>
<reference evidence="2" key="1">
    <citation type="journal article" date="2023" name="G3 (Bethesda)">
        <title>Genome assembly and association tests identify interacting loci associated with vigor, precocity, and sex in interspecific pistachio rootstocks.</title>
        <authorList>
            <person name="Palmer W."/>
            <person name="Jacygrad E."/>
            <person name="Sagayaradj S."/>
            <person name="Cavanaugh K."/>
            <person name="Han R."/>
            <person name="Bertier L."/>
            <person name="Beede B."/>
            <person name="Kafkas S."/>
            <person name="Golino D."/>
            <person name="Preece J."/>
            <person name="Michelmore R."/>
        </authorList>
    </citation>
    <scope>NUCLEOTIDE SEQUENCE [LARGE SCALE GENOMIC DNA]</scope>
</reference>